<name>A0AAN5I7J0_9BILA</name>
<reference evidence="3" key="1">
    <citation type="submission" date="2022-10" db="EMBL/GenBank/DDBJ databases">
        <title>Genome assembly of Pristionchus species.</title>
        <authorList>
            <person name="Yoshida K."/>
            <person name="Sommer R.J."/>
        </authorList>
    </citation>
    <scope>NUCLEOTIDE SEQUENCE [LARGE SCALE GENOMIC DNA]</scope>
    <source>
        <strain evidence="3">RS5460</strain>
    </source>
</reference>
<comment type="caution">
    <text evidence="2">The sequence shown here is derived from an EMBL/GenBank/DDBJ whole genome shotgun (WGS) entry which is preliminary data.</text>
</comment>
<dbReference type="Proteomes" id="UP001328107">
    <property type="component" value="Unassembled WGS sequence"/>
</dbReference>
<feature type="non-terminal residue" evidence="2">
    <location>
        <position position="1"/>
    </location>
</feature>
<organism evidence="2 3">
    <name type="scientific">Pristionchus mayeri</name>
    <dbReference type="NCBI Taxonomy" id="1317129"/>
    <lineage>
        <taxon>Eukaryota</taxon>
        <taxon>Metazoa</taxon>
        <taxon>Ecdysozoa</taxon>
        <taxon>Nematoda</taxon>
        <taxon>Chromadorea</taxon>
        <taxon>Rhabditida</taxon>
        <taxon>Rhabditina</taxon>
        <taxon>Diplogasteromorpha</taxon>
        <taxon>Diplogasteroidea</taxon>
        <taxon>Neodiplogasteridae</taxon>
        <taxon>Pristionchus</taxon>
    </lineage>
</organism>
<evidence type="ECO:0000256" key="1">
    <source>
        <dbReference type="SAM" id="MobiDB-lite"/>
    </source>
</evidence>
<feature type="region of interest" description="Disordered" evidence="1">
    <location>
        <begin position="38"/>
        <end position="101"/>
    </location>
</feature>
<sequence>TGFLLSEQTPLDEERRPLQRMLIHRAEARAALIRKMNGEPELGGTQIKGNGVPPPILRTQLPKQQKEVKVEERKVRKDDKKRKEEKNKEEGKREERRKRRR</sequence>
<proteinExistence type="predicted"/>
<dbReference type="EMBL" id="BTRK01000005">
    <property type="protein sequence ID" value="GMR55467.1"/>
    <property type="molecule type" value="Genomic_DNA"/>
</dbReference>
<feature type="non-terminal residue" evidence="2">
    <location>
        <position position="101"/>
    </location>
</feature>
<feature type="compositionally biased region" description="Basic and acidic residues" evidence="1">
    <location>
        <begin position="64"/>
        <end position="94"/>
    </location>
</feature>
<gene>
    <name evidence="2" type="ORF">PMAYCL1PPCAC_25662</name>
</gene>
<evidence type="ECO:0000313" key="3">
    <source>
        <dbReference type="Proteomes" id="UP001328107"/>
    </source>
</evidence>
<keyword evidence="3" id="KW-1185">Reference proteome</keyword>
<accession>A0AAN5I7J0</accession>
<protein>
    <submittedName>
        <fullName evidence="2">Uncharacterized protein</fullName>
    </submittedName>
</protein>
<dbReference type="AlphaFoldDB" id="A0AAN5I7J0"/>
<evidence type="ECO:0000313" key="2">
    <source>
        <dbReference type="EMBL" id="GMR55467.1"/>
    </source>
</evidence>